<feature type="region of interest" description="Disordered" evidence="1">
    <location>
        <begin position="1"/>
        <end position="84"/>
    </location>
</feature>
<reference evidence="2 3" key="1">
    <citation type="journal article" date="2018" name="Front. Plant Sci.">
        <title>Red Clover (Trifolium pratense) and Zigzag Clover (T. medium) - A Picture of Genomic Similarities and Differences.</title>
        <authorList>
            <person name="Dluhosova J."/>
            <person name="Istvanek J."/>
            <person name="Nedelnik J."/>
            <person name="Repkova J."/>
        </authorList>
    </citation>
    <scope>NUCLEOTIDE SEQUENCE [LARGE SCALE GENOMIC DNA]</scope>
    <source>
        <strain evidence="3">cv. 10/8</strain>
        <tissue evidence="2">Leaf</tissue>
    </source>
</reference>
<evidence type="ECO:0000256" key="1">
    <source>
        <dbReference type="SAM" id="MobiDB-lite"/>
    </source>
</evidence>
<comment type="caution">
    <text evidence="2">The sequence shown here is derived from an EMBL/GenBank/DDBJ whole genome shotgun (WGS) entry which is preliminary data.</text>
</comment>
<keyword evidence="3" id="KW-1185">Reference proteome</keyword>
<dbReference type="EMBL" id="LXQA010638637">
    <property type="protein sequence ID" value="MCI63522.1"/>
    <property type="molecule type" value="Genomic_DNA"/>
</dbReference>
<evidence type="ECO:0000313" key="3">
    <source>
        <dbReference type="Proteomes" id="UP000265520"/>
    </source>
</evidence>
<feature type="compositionally biased region" description="Polar residues" evidence="1">
    <location>
        <begin position="1"/>
        <end position="17"/>
    </location>
</feature>
<sequence>SPDSTIKQVVSELSHQFQHQDTDKSSPEKEAKEAKEKEKEPKQVSPPRIEDNDSSPLKETQAIDTPPAQENKEEHTLPTPQGSP</sequence>
<organism evidence="2 3">
    <name type="scientific">Trifolium medium</name>
    <dbReference type="NCBI Taxonomy" id="97028"/>
    <lineage>
        <taxon>Eukaryota</taxon>
        <taxon>Viridiplantae</taxon>
        <taxon>Streptophyta</taxon>
        <taxon>Embryophyta</taxon>
        <taxon>Tracheophyta</taxon>
        <taxon>Spermatophyta</taxon>
        <taxon>Magnoliopsida</taxon>
        <taxon>eudicotyledons</taxon>
        <taxon>Gunneridae</taxon>
        <taxon>Pentapetalae</taxon>
        <taxon>rosids</taxon>
        <taxon>fabids</taxon>
        <taxon>Fabales</taxon>
        <taxon>Fabaceae</taxon>
        <taxon>Papilionoideae</taxon>
        <taxon>50 kb inversion clade</taxon>
        <taxon>NPAAA clade</taxon>
        <taxon>Hologalegina</taxon>
        <taxon>IRL clade</taxon>
        <taxon>Trifolieae</taxon>
        <taxon>Trifolium</taxon>
    </lineage>
</organism>
<accession>A0A392TRA1</accession>
<dbReference type="Proteomes" id="UP000265520">
    <property type="component" value="Unassembled WGS sequence"/>
</dbReference>
<proteinExistence type="predicted"/>
<name>A0A392TRA1_9FABA</name>
<dbReference type="AlphaFoldDB" id="A0A392TRA1"/>
<feature type="non-terminal residue" evidence="2">
    <location>
        <position position="1"/>
    </location>
</feature>
<protein>
    <submittedName>
        <fullName evidence="2">Uncharacterized protein</fullName>
    </submittedName>
</protein>
<feature type="compositionally biased region" description="Basic and acidic residues" evidence="1">
    <location>
        <begin position="18"/>
        <end position="42"/>
    </location>
</feature>
<evidence type="ECO:0000313" key="2">
    <source>
        <dbReference type="EMBL" id="MCI63522.1"/>
    </source>
</evidence>